<dbReference type="CDD" id="cd03214">
    <property type="entry name" value="ABC_Iron-Siderophores_B12_Hemin"/>
    <property type="match status" value="1"/>
</dbReference>
<dbReference type="RefSeq" id="WP_015443032.1">
    <property type="nucleotide sequence ID" value="NC_020520.1"/>
</dbReference>
<dbReference type="FunFam" id="3.40.50.300:FF:000134">
    <property type="entry name" value="Iron-enterobactin ABC transporter ATP-binding protein"/>
    <property type="match status" value="1"/>
</dbReference>
<dbReference type="Pfam" id="PF00005">
    <property type="entry name" value="ABC_tran"/>
    <property type="match status" value="1"/>
</dbReference>
<dbReference type="Proteomes" id="UP000011863">
    <property type="component" value="Chromosome"/>
</dbReference>
<evidence type="ECO:0000256" key="6">
    <source>
        <dbReference type="ARBA" id="ARBA00022840"/>
    </source>
</evidence>
<keyword evidence="7" id="KW-0408">Iron</keyword>
<accession>A0A6C7EFI2</accession>
<dbReference type="InterPro" id="IPR003439">
    <property type="entry name" value="ABC_transporter-like_ATP-bd"/>
</dbReference>
<comment type="subcellular location">
    <subcellularLocation>
        <location evidence="1">Cell membrane</location>
        <topology evidence="1">Peripheral membrane protein</topology>
    </subcellularLocation>
</comment>
<dbReference type="KEGG" id="aym:YM304_34710"/>
<reference evidence="11 12" key="1">
    <citation type="journal article" date="2013" name="Int. J. Syst. Evol. Microbiol.">
        <title>Ilumatobacter nonamiense sp. nov. and Ilumatobacter coccineum sp. nov., isolated from seashore sand.</title>
        <authorList>
            <person name="Matsumoto A."/>
            <person name="Kasai H."/>
            <person name="Matsuo Y."/>
            <person name="Shizuri Y."/>
            <person name="Ichikawa N."/>
            <person name="Fujita N."/>
            <person name="Omura S."/>
            <person name="Takahashi Y."/>
        </authorList>
    </citation>
    <scope>NUCLEOTIDE SEQUENCE [LARGE SCALE GENOMIC DNA]</scope>
    <source>
        <strain evidence="12">NBRC 103263 / KCTC 29153 / YM16-304</strain>
    </source>
</reference>
<dbReference type="SMART" id="SM00382">
    <property type="entry name" value="AAA"/>
    <property type="match status" value="1"/>
</dbReference>
<dbReference type="EMBL" id="AP012057">
    <property type="protein sequence ID" value="BAN03785.1"/>
    <property type="molecule type" value="Genomic_DNA"/>
</dbReference>
<keyword evidence="8" id="KW-0406">Ion transport</keyword>
<evidence type="ECO:0000256" key="3">
    <source>
        <dbReference type="ARBA" id="ARBA00022475"/>
    </source>
</evidence>
<proteinExistence type="predicted"/>
<dbReference type="OrthoDB" id="5296765at2"/>
<dbReference type="PANTHER" id="PTHR42771">
    <property type="entry name" value="IRON(3+)-HYDROXAMATE IMPORT ATP-BINDING PROTEIN FHUC"/>
    <property type="match status" value="1"/>
</dbReference>
<keyword evidence="12" id="KW-1185">Reference proteome</keyword>
<dbReference type="InterPro" id="IPR027417">
    <property type="entry name" value="P-loop_NTPase"/>
</dbReference>
<dbReference type="GO" id="GO:0016887">
    <property type="term" value="F:ATP hydrolysis activity"/>
    <property type="evidence" value="ECO:0007669"/>
    <property type="project" value="InterPro"/>
</dbReference>
<evidence type="ECO:0000313" key="12">
    <source>
        <dbReference type="Proteomes" id="UP000011863"/>
    </source>
</evidence>
<protein>
    <submittedName>
        <fullName evidence="11">Iron siderophore ABC transporter ATP-binding protein</fullName>
    </submittedName>
</protein>
<dbReference type="GO" id="GO:0006826">
    <property type="term" value="P:iron ion transport"/>
    <property type="evidence" value="ECO:0007669"/>
    <property type="project" value="UniProtKB-KW"/>
</dbReference>
<name>A0A6C7EFI2_ILUCY</name>
<organism evidence="11 12">
    <name type="scientific">Ilumatobacter coccineus (strain NBRC 103263 / KCTC 29153 / YM16-304)</name>
    <dbReference type="NCBI Taxonomy" id="1313172"/>
    <lineage>
        <taxon>Bacteria</taxon>
        <taxon>Bacillati</taxon>
        <taxon>Actinomycetota</taxon>
        <taxon>Acidimicrobiia</taxon>
        <taxon>Acidimicrobiales</taxon>
        <taxon>Ilumatobacteraceae</taxon>
        <taxon>Ilumatobacter</taxon>
    </lineage>
</organism>
<evidence type="ECO:0000256" key="2">
    <source>
        <dbReference type="ARBA" id="ARBA00022448"/>
    </source>
</evidence>
<dbReference type="AlphaFoldDB" id="A0A6C7EFI2"/>
<dbReference type="PROSITE" id="PS00211">
    <property type="entry name" value="ABC_TRANSPORTER_1"/>
    <property type="match status" value="1"/>
</dbReference>
<dbReference type="InterPro" id="IPR003593">
    <property type="entry name" value="AAA+_ATPase"/>
</dbReference>
<dbReference type="PROSITE" id="PS50893">
    <property type="entry name" value="ABC_TRANSPORTER_2"/>
    <property type="match status" value="1"/>
</dbReference>
<sequence>MIRAEHVSKAYGTSTVLCDVDLSLLPGKLTAIVGANGAGKSTLLSIISRLTEADAGTVHVDELDIARAKSDDVAKRLAVLRQDTHMTSRLTVRELVAFGRFPHSGGRLTPDDDRIVDEALDFFELGDLKRRHLDQLSGGQRQRAFVALALAQDTPYVLLDEPLNNLDMRHSVRMMRHLRRLVDQKNKSVVIVIHDLNFAAAHADHIVALKGGDIVAQGRPVEVMTPAILESIYDIPIDVHIIDDTPYAIYYR</sequence>
<dbReference type="Gene3D" id="3.40.50.300">
    <property type="entry name" value="P-loop containing nucleotide triphosphate hydrolases"/>
    <property type="match status" value="1"/>
</dbReference>
<keyword evidence="3" id="KW-1003">Cell membrane</keyword>
<dbReference type="PANTHER" id="PTHR42771:SF3">
    <property type="entry name" value="PETROBACTIN IMPORT ATP-BINDING PROTEIN YCLP"/>
    <property type="match status" value="1"/>
</dbReference>
<dbReference type="GO" id="GO:0005886">
    <property type="term" value="C:plasma membrane"/>
    <property type="evidence" value="ECO:0007669"/>
    <property type="project" value="UniProtKB-SubCell"/>
</dbReference>
<dbReference type="GO" id="GO:0005524">
    <property type="term" value="F:ATP binding"/>
    <property type="evidence" value="ECO:0007669"/>
    <property type="project" value="UniProtKB-KW"/>
</dbReference>
<evidence type="ECO:0000313" key="11">
    <source>
        <dbReference type="EMBL" id="BAN03785.1"/>
    </source>
</evidence>
<keyword evidence="5" id="KW-0547">Nucleotide-binding</keyword>
<evidence type="ECO:0000256" key="5">
    <source>
        <dbReference type="ARBA" id="ARBA00022741"/>
    </source>
</evidence>
<dbReference type="SUPFAM" id="SSF52540">
    <property type="entry name" value="P-loop containing nucleoside triphosphate hydrolases"/>
    <property type="match status" value="1"/>
</dbReference>
<gene>
    <name evidence="11" type="ORF">YM304_34710</name>
</gene>
<keyword evidence="2" id="KW-0813">Transport</keyword>
<evidence type="ECO:0000256" key="1">
    <source>
        <dbReference type="ARBA" id="ARBA00004202"/>
    </source>
</evidence>
<evidence type="ECO:0000256" key="8">
    <source>
        <dbReference type="ARBA" id="ARBA00023065"/>
    </source>
</evidence>
<keyword evidence="4" id="KW-0410">Iron transport</keyword>
<evidence type="ECO:0000256" key="4">
    <source>
        <dbReference type="ARBA" id="ARBA00022496"/>
    </source>
</evidence>
<dbReference type="InterPro" id="IPR017871">
    <property type="entry name" value="ABC_transporter-like_CS"/>
</dbReference>
<evidence type="ECO:0000259" key="10">
    <source>
        <dbReference type="PROSITE" id="PS50893"/>
    </source>
</evidence>
<keyword evidence="6 11" id="KW-0067">ATP-binding</keyword>
<feature type="domain" description="ABC transporter" evidence="10">
    <location>
        <begin position="2"/>
        <end position="236"/>
    </location>
</feature>
<dbReference type="InterPro" id="IPR051535">
    <property type="entry name" value="Siderophore_ABC-ATPase"/>
</dbReference>
<evidence type="ECO:0000256" key="9">
    <source>
        <dbReference type="ARBA" id="ARBA00023136"/>
    </source>
</evidence>
<evidence type="ECO:0000256" key="7">
    <source>
        <dbReference type="ARBA" id="ARBA00023004"/>
    </source>
</evidence>
<keyword evidence="9" id="KW-0472">Membrane</keyword>